<dbReference type="Pfam" id="PF04149">
    <property type="entry name" value="DUF397"/>
    <property type="match status" value="1"/>
</dbReference>
<reference evidence="3 4" key="1">
    <citation type="submission" date="2021-12" db="EMBL/GenBank/DDBJ databases">
        <title>Genome sequence of Kibdelosporangium philippinense ATCC 49844.</title>
        <authorList>
            <person name="Fedorov E.A."/>
            <person name="Omeragic M."/>
            <person name="Shalygina K.F."/>
            <person name="Maclea K.S."/>
        </authorList>
    </citation>
    <scope>NUCLEOTIDE SEQUENCE [LARGE SCALE GENOMIC DNA]</scope>
    <source>
        <strain evidence="3 4">ATCC 49844</strain>
    </source>
</reference>
<proteinExistence type="predicted"/>
<dbReference type="InterPro" id="IPR007278">
    <property type="entry name" value="DUF397"/>
</dbReference>
<organism evidence="3 4">
    <name type="scientific">Kibdelosporangium philippinense</name>
    <dbReference type="NCBI Taxonomy" id="211113"/>
    <lineage>
        <taxon>Bacteria</taxon>
        <taxon>Bacillati</taxon>
        <taxon>Actinomycetota</taxon>
        <taxon>Actinomycetes</taxon>
        <taxon>Pseudonocardiales</taxon>
        <taxon>Pseudonocardiaceae</taxon>
        <taxon>Kibdelosporangium</taxon>
    </lineage>
</organism>
<feature type="region of interest" description="Disordered" evidence="1">
    <location>
        <begin position="1"/>
        <end position="34"/>
    </location>
</feature>
<sequence>MRDVNPDTTGKWRKSSRSSGQNGDCVEVNPEVGVRDSKNPDAVLIIGWDRFQHVVTAIQAGQLDR</sequence>
<dbReference type="RefSeq" id="WP_233728330.1">
    <property type="nucleotide sequence ID" value="NZ_JAJVCN010000002.1"/>
</dbReference>
<protein>
    <submittedName>
        <fullName evidence="3">DUF397 domain-containing protein</fullName>
    </submittedName>
</protein>
<accession>A0ABS8ZGG2</accession>
<dbReference type="EMBL" id="JAJVCN010000002">
    <property type="protein sequence ID" value="MCE7006915.1"/>
    <property type="molecule type" value="Genomic_DNA"/>
</dbReference>
<evidence type="ECO:0000313" key="3">
    <source>
        <dbReference type="EMBL" id="MCE7006915.1"/>
    </source>
</evidence>
<evidence type="ECO:0000256" key="1">
    <source>
        <dbReference type="SAM" id="MobiDB-lite"/>
    </source>
</evidence>
<feature type="domain" description="DUF397" evidence="2">
    <location>
        <begin position="11"/>
        <end position="56"/>
    </location>
</feature>
<name>A0ABS8ZGG2_9PSEU</name>
<comment type="caution">
    <text evidence="3">The sequence shown here is derived from an EMBL/GenBank/DDBJ whole genome shotgun (WGS) entry which is preliminary data.</text>
</comment>
<gene>
    <name evidence="3" type="ORF">LWC34_29410</name>
</gene>
<evidence type="ECO:0000259" key="2">
    <source>
        <dbReference type="Pfam" id="PF04149"/>
    </source>
</evidence>
<dbReference type="Proteomes" id="UP001521150">
    <property type="component" value="Unassembled WGS sequence"/>
</dbReference>
<keyword evidence="4" id="KW-1185">Reference proteome</keyword>
<evidence type="ECO:0000313" key="4">
    <source>
        <dbReference type="Proteomes" id="UP001521150"/>
    </source>
</evidence>